<evidence type="ECO:0000256" key="9">
    <source>
        <dbReference type="ARBA" id="ARBA00023306"/>
    </source>
</evidence>
<sequence>MATMTSLIGLINKIQRACTVLGDHGGEGLSLWEALPSVAVVGGQSSGKSSVLESVVGRDFLPRGSGIVTRRPLVLQLHKTEDGQEYAEFLHIPRRRFTDFAAVRKEIADETDRITGKTKQISNIPIQLSIYSPNVVNLTLIDLPGLTKVAVEGQDESIVEDIENMVRTYVEKPNCIILAISPANQDIATSDAIKLAKEVDPAGERTFGVVTKLDLMDKGTNAVDVLEGRSYRLQHPWVGIVNRSQADINKNVDMIVARKKEREYFETSPEYGHLAHKMGSEYLAKLLSQHLELVIRQKIPSIIALINKTIDELNAELDRIGRPIAVDSGAQLYTILEMCRAFDKVFKEHLDGGRPGGDKIYGVFDHQLPAALKKLPFDRHLALKNVQKVVMEADGYQPHLIAPEQGYRRLIDGSISYFKGPAEASVDAVHFVLKELVRKSIVATEELKRFPTLSNDIAAAANESLEKFREESRKTVLRLVDMESSYLTVEFFRKIHLEPEKNLNAPNAPNRGGSTIDNTDNHLRKIGSNVNAYIGMVCETLKNSIPKAVVYCQVREAKRSLLNRFYIQVGRKEKEKLGAMLDEDPALMEKRGQLAKRLELYKQARDDIDSVAWK</sequence>
<dbReference type="GO" id="GO:0008017">
    <property type="term" value="F:microtubule binding"/>
    <property type="evidence" value="ECO:0007669"/>
    <property type="project" value="TreeGrafter"/>
</dbReference>
<dbReference type="Gene3D" id="1.20.120.1240">
    <property type="entry name" value="Dynamin, middle domain"/>
    <property type="match status" value="1"/>
</dbReference>
<dbReference type="FunFam" id="3.40.50.300:FF:000228">
    <property type="entry name" value="dynamin-related protein 1E"/>
    <property type="match status" value="1"/>
</dbReference>
<evidence type="ECO:0000256" key="5">
    <source>
        <dbReference type="ARBA" id="ARBA00022801"/>
    </source>
</evidence>
<dbReference type="InterPro" id="IPR020850">
    <property type="entry name" value="GED_dom"/>
</dbReference>
<dbReference type="GO" id="GO:0009524">
    <property type="term" value="C:phragmoplast"/>
    <property type="evidence" value="ECO:0007669"/>
    <property type="project" value="UniProtKB-SubCell"/>
</dbReference>
<organism evidence="13 14">
    <name type="scientific">Lupinus albus</name>
    <name type="common">White lupine</name>
    <name type="synonym">Lupinus termis</name>
    <dbReference type="NCBI Taxonomy" id="3870"/>
    <lineage>
        <taxon>Eukaryota</taxon>
        <taxon>Viridiplantae</taxon>
        <taxon>Streptophyta</taxon>
        <taxon>Embryophyta</taxon>
        <taxon>Tracheophyta</taxon>
        <taxon>Spermatophyta</taxon>
        <taxon>Magnoliopsida</taxon>
        <taxon>eudicotyledons</taxon>
        <taxon>Gunneridae</taxon>
        <taxon>Pentapetalae</taxon>
        <taxon>rosids</taxon>
        <taxon>fabids</taxon>
        <taxon>Fabales</taxon>
        <taxon>Fabaceae</taxon>
        <taxon>Papilionoideae</taxon>
        <taxon>50 kb inversion clade</taxon>
        <taxon>genistoids sensu lato</taxon>
        <taxon>core genistoids</taxon>
        <taxon>Genisteae</taxon>
        <taxon>Lupinus</taxon>
    </lineage>
</organism>
<evidence type="ECO:0000313" key="13">
    <source>
        <dbReference type="EMBL" id="KAE9607512.1"/>
    </source>
</evidence>
<evidence type="ECO:0000256" key="7">
    <source>
        <dbReference type="ARBA" id="ARBA00023175"/>
    </source>
</evidence>
<dbReference type="PROSITE" id="PS00410">
    <property type="entry name" value="G_DYNAMIN_1"/>
    <property type="match status" value="1"/>
</dbReference>
<evidence type="ECO:0000313" key="14">
    <source>
        <dbReference type="Proteomes" id="UP000447434"/>
    </source>
</evidence>
<keyword evidence="7" id="KW-0505">Motor protein</keyword>
<keyword evidence="5" id="KW-0378">Hydrolase</keyword>
<dbReference type="SUPFAM" id="SSF52540">
    <property type="entry name" value="P-loop containing nucleoside triphosphate hydrolases"/>
    <property type="match status" value="1"/>
</dbReference>
<reference evidence="14" key="1">
    <citation type="journal article" date="2020" name="Nat. Commun.">
        <title>Genome sequence of the cluster root forming white lupin.</title>
        <authorList>
            <person name="Hufnagel B."/>
            <person name="Marques A."/>
            <person name="Soriano A."/>
            <person name="Marques L."/>
            <person name="Divol F."/>
            <person name="Doumas P."/>
            <person name="Sallet E."/>
            <person name="Mancinotti D."/>
            <person name="Carrere S."/>
            <person name="Marande W."/>
            <person name="Arribat S."/>
            <person name="Keller J."/>
            <person name="Huneau C."/>
            <person name="Blein T."/>
            <person name="Aime D."/>
            <person name="Laguerre M."/>
            <person name="Taylor J."/>
            <person name="Schubert V."/>
            <person name="Nelson M."/>
            <person name="Geu-Flores F."/>
            <person name="Crespi M."/>
            <person name="Gallardo-Guerrero K."/>
            <person name="Delaux P.-M."/>
            <person name="Salse J."/>
            <person name="Berges H."/>
            <person name="Guyot R."/>
            <person name="Gouzy J."/>
            <person name="Peret B."/>
        </authorList>
    </citation>
    <scope>NUCLEOTIDE SEQUENCE [LARGE SCALE GENOMIC DNA]</scope>
    <source>
        <strain evidence="14">cv. Amiga</strain>
    </source>
</reference>
<dbReference type="InterPro" id="IPR003130">
    <property type="entry name" value="GED"/>
</dbReference>
<dbReference type="OrthoDB" id="5061070at2759"/>
<dbReference type="InterPro" id="IPR000375">
    <property type="entry name" value="Dynamin_stalk"/>
</dbReference>
<dbReference type="GO" id="GO:0005525">
    <property type="term" value="F:GTP binding"/>
    <property type="evidence" value="ECO:0007669"/>
    <property type="project" value="UniProtKB-KW"/>
</dbReference>
<dbReference type="GO" id="GO:0003924">
    <property type="term" value="F:GTPase activity"/>
    <property type="evidence" value="ECO:0007669"/>
    <property type="project" value="InterPro"/>
</dbReference>
<dbReference type="PANTHER" id="PTHR11566">
    <property type="entry name" value="DYNAMIN"/>
    <property type="match status" value="1"/>
</dbReference>
<keyword evidence="4 12" id="KW-0547">Nucleotide-binding</keyword>
<dbReference type="InterPro" id="IPR027417">
    <property type="entry name" value="P-loop_NTPase"/>
</dbReference>
<evidence type="ECO:0000256" key="8">
    <source>
        <dbReference type="ARBA" id="ARBA00023212"/>
    </source>
</evidence>
<evidence type="ECO:0000256" key="6">
    <source>
        <dbReference type="ARBA" id="ARBA00023134"/>
    </source>
</evidence>
<evidence type="ECO:0000256" key="10">
    <source>
        <dbReference type="ARBA" id="ARBA00060413"/>
    </source>
</evidence>
<dbReference type="GO" id="GO:0005874">
    <property type="term" value="C:microtubule"/>
    <property type="evidence" value="ECO:0007669"/>
    <property type="project" value="UniProtKB-KW"/>
</dbReference>
<dbReference type="PROSITE" id="PS51388">
    <property type="entry name" value="GED"/>
    <property type="match status" value="1"/>
</dbReference>
<evidence type="ECO:0000256" key="1">
    <source>
        <dbReference type="ARBA" id="ARBA00022490"/>
    </source>
</evidence>
<dbReference type="GO" id="GO:0051301">
    <property type="term" value="P:cell division"/>
    <property type="evidence" value="ECO:0007669"/>
    <property type="project" value="UniProtKB-KW"/>
</dbReference>
<dbReference type="Gene3D" id="3.40.50.300">
    <property type="entry name" value="P-loop containing nucleotide triphosphate hydrolases"/>
    <property type="match status" value="1"/>
</dbReference>
<dbReference type="SMART" id="SM00302">
    <property type="entry name" value="GED"/>
    <property type="match status" value="1"/>
</dbReference>
<dbReference type="PRINTS" id="PR00195">
    <property type="entry name" value="DYNAMIN"/>
</dbReference>
<dbReference type="InterPro" id="IPR001401">
    <property type="entry name" value="Dynamin_GTPase"/>
</dbReference>
<name>A0A6A4Q1D4_LUPAL</name>
<comment type="similarity">
    <text evidence="12">Belongs to the TRAFAC class dynamin-like GTPase superfamily. Dynamin/Fzo/YdjA family.</text>
</comment>
<keyword evidence="8" id="KW-0206">Cytoskeleton</keyword>
<keyword evidence="3" id="KW-0493">Microtubule</keyword>
<dbReference type="Proteomes" id="UP000447434">
    <property type="component" value="Chromosome 9"/>
</dbReference>
<comment type="caution">
    <text evidence="13">The sequence shown here is derived from an EMBL/GenBank/DDBJ whole genome shotgun (WGS) entry which is preliminary data.</text>
</comment>
<dbReference type="InterPro" id="IPR019762">
    <property type="entry name" value="Dynamin_GTPase_CS"/>
</dbReference>
<dbReference type="InterPro" id="IPR045063">
    <property type="entry name" value="Dynamin_N"/>
</dbReference>
<dbReference type="Pfam" id="PF02212">
    <property type="entry name" value="GED"/>
    <property type="match status" value="1"/>
</dbReference>
<accession>A0A6A4Q1D4</accession>
<evidence type="ECO:0000256" key="12">
    <source>
        <dbReference type="RuleBase" id="RU003932"/>
    </source>
</evidence>
<dbReference type="EMBL" id="WOCE01000009">
    <property type="protein sequence ID" value="KAE9607512.1"/>
    <property type="molecule type" value="Genomic_DNA"/>
</dbReference>
<dbReference type="GO" id="GO:0016020">
    <property type="term" value="C:membrane"/>
    <property type="evidence" value="ECO:0007669"/>
    <property type="project" value="TreeGrafter"/>
</dbReference>
<dbReference type="AlphaFoldDB" id="A0A6A4Q1D4"/>
<keyword evidence="1" id="KW-0963">Cytoplasm</keyword>
<dbReference type="InterPro" id="IPR030381">
    <property type="entry name" value="G_DYNAMIN_dom"/>
</dbReference>
<dbReference type="InterPro" id="IPR022812">
    <property type="entry name" value="Dynamin"/>
</dbReference>
<dbReference type="FunFam" id="1.20.120.1240:FF:000009">
    <property type="entry name" value="Dynamin-related protein 1C"/>
    <property type="match status" value="1"/>
</dbReference>
<gene>
    <name evidence="13" type="ORF">Lalb_Chr09g0330821</name>
</gene>
<keyword evidence="6 12" id="KW-0342">GTP-binding</keyword>
<keyword evidence="14" id="KW-1185">Reference proteome</keyword>
<proteinExistence type="inferred from homology"/>
<protein>
    <submittedName>
        <fullName evidence="13">Putative dynamin central domain, dynamin, GTPase domain, GTPase effector domain, Dynamin superfamily</fullName>
    </submittedName>
</protein>
<dbReference type="PROSITE" id="PS51718">
    <property type="entry name" value="G_DYNAMIN_2"/>
    <property type="match status" value="1"/>
</dbReference>
<dbReference type="SMART" id="SM00053">
    <property type="entry name" value="DYNc"/>
    <property type="match status" value="1"/>
</dbReference>
<dbReference type="CDD" id="cd08771">
    <property type="entry name" value="DLP_1"/>
    <property type="match status" value="1"/>
</dbReference>
<evidence type="ECO:0000256" key="11">
    <source>
        <dbReference type="ARBA" id="ARBA00065858"/>
    </source>
</evidence>
<evidence type="ECO:0000256" key="4">
    <source>
        <dbReference type="ARBA" id="ARBA00022741"/>
    </source>
</evidence>
<comment type="subunit">
    <text evidence="11">Forms homodimer and may homooligomerize and heterooligomerize to form the phragmoplastin complex. Binds to PHIP1.</text>
</comment>
<keyword evidence="2" id="KW-0132">Cell division</keyword>
<keyword evidence="9" id="KW-0131">Cell cycle</keyword>
<dbReference type="Pfam" id="PF00350">
    <property type="entry name" value="Dynamin_N"/>
    <property type="match status" value="1"/>
</dbReference>
<evidence type="ECO:0000256" key="2">
    <source>
        <dbReference type="ARBA" id="ARBA00022618"/>
    </source>
</evidence>
<evidence type="ECO:0000256" key="3">
    <source>
        <dbReference type="ARBA" id="ARBA00022701"/>
    </source>
</evidence>
<dbReference type="PANTHER" id="PTHR11566:SF80">
    <property type="entry name" value="PHRAGMOPLASTIN DRP1C"/>
    <property type="match status" value="1"/>
</dbReference>
<comment type="subcellular location">
    <subcellularLocation>
        <location evidence="10">Cytoplasm</location>
        <location evidence="10">Cytoskeleton</location>
        <location evidence="10">Phragmoplast</location>
    </subcellularLocation>
</comment>
<dbReference type="Pfam" id="PF01031">
    <property type="entry name" value="Dynamin_M"/>
    <property type="match status" value="1"/>
</dbReference>